<dbReference type="Proteomes" id="UP000249819">
    <property type="component" value="Unassembled WGS sequence"/>
</dbReference>
<evidence type="ECO:0000259" key="1">
    <source>
        <dbReference type="SMART" id="SM00850"/>
    </source>
</evidence>
<evidence type="ECO:0000313" key="2">
    <source>
        <dbReference type="EMBL" id="RAJ87331.1"/>
    </source>
</evidence>
<sequence>MMLNCLILGEIPNGFQNLERFINDTSFTFLAEHCQSFNDALPILETEAIHLLFAGNPPANQLAHHEEQHDLRILVLSYPDNNPYPFFVCHEEVLFPYLTYEAFYNTVHRLYNIIDMEGQETIPPRTADHFMLRCDNRYEKIIYDDLRYLEVVDNHIILHTKDSQITTTEKLDWIMAQLPLNAFMHVHRWYVVGFRYIDHLAEDHVYIGTARIPLSRNIGQELERRYKKRWQKS</sequence>
<name>A0A327WCQ0_9BACT</name>
<dbReference type="Gene3D" id="2.40.50.1020">
    <property type="entry name" value="LytTr DNA-binding domain"/>
    <property type="match status" value="1"/>
</dbReference>
<dbReference type="RefSeq" id="WP_111590033.1">
    <property type="nucleotide sequence ID" value="NZ_QLMA01000001.1"/>
</dbReference>
<organism evidence="2 3">
    <name type="scientific">Chitinophaga dinghuensis</name>
    <dbReference type="NCBI Taxonomy" id="1539050"/>
    <lineage>
        <taxon>Bacteria</taxon>
        <taxon>Pseudomonadati</taxon>
        <taxon>Bacteroidota</taxon>
        <taxon>Chitinophagia</taxon>
        <taxon>Chitinophagales</taxon>
        <taxon>Chitinophagaceae</taxon>
        <taxon>Chitinophaga</taxon>
    </lineage>
</organism>
<dbReference type="Pfam" id="PF04397">
    <property type="entry name" value="LytTR"/>
    <property type="match status" value="1"/>
</dbReference>
<keyword evidence="3" id="KW-1185">Reference proteome</keyword>
<evidence type="ECO:0000313" key="3">
    <source>
        <dbReference type="Proteomes" id="UP000249819"/>
    </source>
</evidence>
<dbReference type="InterPro" id="IPR007492">
    <property type="entry name" value="LytTR_DNA-bd_dom"/>
</dbReference>
<gene>
    <name evidence="2" type="ORF">CLV59_10180</name>
</gene>
<reference evidence="2 3" key="1">
    <citation type="submission" date="2018-06" db="EMBL/GenBank/DDBJ databases">
        <title>Genomic Encyclopedia of Archaeal and Bacterial Type Strains, Phase II (KMG-II): from individual species to whole genera.</title>
        <authorList>
            <person name="Goeker M."/>
        </authorList>
    </citation>
    <scope>NUCLEOTIDE SEQUENCE [LARGE SCALE GENOMIC DNA]</scope>
    <source>
        <strain evidence="2 3">DSM 29821</strain>
    </source>
</reference>
<accession>A0A327WCQ0</accession>
<protein>
    <submittedName>
        <fullName evidence="2">DNA-binding LytR/AlgR family response regulator</fullName>
    </submittedName>
</protein>
<feature type="domain" description="HTH LytTR-type" evidence="1">
    <location>
        <begin position="136"/>
        <end position="227"/>
    </location>
</feature>
<keyword evidence="2" id="KW-0238">DNA-binding</keyword>
<dbReference type="GO" id="GO:0003677">
    <property type="term" value="F:DNA binding"/>
    <property type="evidence" value="ECO:0007669"/>
    <property type="project" value="UniProtKB-KW"/>
</dbReference>
<dbReference type="EMBL" id="QLMA01000001">
    <property type="protein sequence ID" value="RAJ87331.1"/>
    <property type="molecule type" value="Genomic_DNA"/>
</dbReference>
<comment type="caution">
    <text evidence="2">The sequence shown here is derived from an EMBL/GenBank/DDBJ whole genome shotgun (WGS) entry which is preliminary data.</text>
</comment>
<dbReference type="AlphaFoldDB" id="A0A327WCQ0"/>
<dbReference type="SMART" id="SM00850">
    <property type="entry name" value="LytTR"/>
    <property type="match status" value="1"/>
</dbReference>
<dbReference type="OrthoDB" id="653109at2"/>
<proteinExistence type="predicted"/>